<dbReference type="EC" id="5.6.2.4" evidence="7"/>
<dbReference type="AlphaFoldDB" id="A0A6A1UUP4"/>
<dbReference type="GO" id="GO:0000725">
    <property type="term" value="P:recombinational repair"/>
    <property type="evidence" value="ECO:0007669"/>
    <property type="project" value="TreeGrafter"/>
</dbReference>
<evidence type="ECO:0000256" key="8">
    <source>
        <dbReference type="ARBA" id="ARBA00048988"/>
    </source>
</evidence>
<evidence type="ECO:0000313" key="13">
    <source>
        <dbReference type="Proteomes" id="UP000516437"/>
    </source>
</evidence>
<keyword evidence="1 9" id="KW-0547">Nucleotide-binding</keyword>
<keyword evidence="3 9" id="KW-0347">Helicase</keyword>
<evidence type="ECO:0000256" key="2">
    <source>
        <dbReference type="ARBA" id="ARBA00022801"/>
    </source>
</evidence>
<keyword evidence="5" id="KW-0413">Isomerase</keyword>
<dbReference type="InterPro" id="IPR027417">
    <property type="entry name" value="P-loop_NTPase"/>
</dbReference>
<comment type="caution">
    <text evidence="12">The sequence shown here is derived from an EMBL/GenBank/DDBJ whole genome shotgun (WGS) entry which is preliminary data.</text>
</comment>
<dbReference type="GO" id="GO:0005634">
    <property type="term" value="C:nucleus"/>
    <property type="evidence" value="ECO:0007669"/>
    <property type="project" value="TreeGrafter"/>
</dbReference>
<evidence type="ECO:0000256" key="4">
    <source>
        <dbReference type="ARBA" id="ARBA00022840"/>
    </source>
</evidence>
<dbReference type="Pfam" id="PF00580">
    <property type="entry name" value="UvrD-helicase"/>
    <property type="match status" value="1"/>
</dbReference>
<keyword evidence="4 9" id="KW-0067">ATP-binding</keyword>
<keyword evidence="13" id="KW-1185">Reference proteome</keyword>
<gene>
    <name evidence="12" type="ORF">CJ030_MR8G001627</name>
</gene>
<accession>A0A6A1UUP4</accession>
<dbReference type="SUPFAM" id="SSF52540">
    <property type="entry name" value="P-loop containing nucleoside triphosphate hydrolases"/>
    <property type="match status" value="1"/>
</dbReference>
<evidence type="ECO:0000259" key="11">
    <source>
        <dbReference type="PROSITE" id="PS51217"/>
    </source>
</evidence>
<dbReference type="Gene3D" id="1.10.486.10">
    <property type="entry name" value="PCRA, domain 4"/>
    <property type="match status" value="1"/>
</dbReference>
<evidence type="ECO:0000256" key="9">
    <source>
        <dbReference type="PROSITE-ProRule" id="PRU00560"/>
    </source>
</evidence>
<feature type="domain" description="UvrD-like helicase C-terminal" evidence="11">
    <location>
        <begin position="640"/>
        <end position="936"/>
    </location>
</feature>
<dbReference type="OrthoDB" id="1470711at2759"/>
<dbReference type="InterPro" id="IPR014017">
    <property type="entry name" value="DNA_helicase_UvrD-like_C"/>
</dbReference>
<evidence type="ECO:0000259" key="10">
    <source>
        <dbReference type="PROSITE" id="PS51198"/>
    </source>
</evidence>
<evidence type="ECO:0000256" key="1">
    <source>
        <dbReference type="ARBA" id="ARBA00022741"/>
    </source>
</evidence>
<dbReference type="Gene3D" id="3.40.50.300">
    <property type="entry name" value="P-loop containing nucleotide triphosphate hydrolases"/>
    <property type="match status" value="3"/>
</dbReference>
<dbReference type="PANTHER" id="PTHR11070">
    <property type="entry name" value="UVRD / RECB / PCRA DNA HELICASE FAMILY MEMBER"/>
    <property type="match status" value="1"/>
</dbReference>
<dbReference type="PROSITE" id="PS51198">
    <property type="entry name" value="UVRD_HELICASE_ATP_BIND"/>
    <property type="match status" value="1"/>
</dbReference>
<comment type="catalytic activity">
    <reaction evidence="8">
        <text>ATP + H2O = ADP + phosphate + H(+)</text>
        <dbReference type="Rhea" id="RHEA:13065"/>
        <dbReference type="ChEBI" id="CHEBI:15377"/>
        <dbReference type="ChEBI" id="CHEBI:15378"/>
        <dbReference type="ChEBI" id="CHEBI:30616"/>
        <dbReference type="ChEBI" id="CHEBI:43474"/>
        <dbReference type="ChEBI" id="CHEBI:456216"/>
        <dbReference type="EC" id="5.6.2.4"/>
    </reaction>
</comment>
<reference evidence="12 13" key="1">
    <citation type="journal article" date="2019" name="Plant Biotechnol. J.">
        <title>The red bayberry genome and genetic basis of sex determination.</title>
        <authorList>
            <person name="Jia H.M."/>
            <person name="Jia H.J."/>
            <person name="Cai Q.L."/>
            <person name="Wang Y."/>
            <person name="Zhao H.B."/>
            <person name="Yang W.F."/>
            <person name="Wang G.Y."/>
            <person name="Li Y.H."/>
            <person name="Zhan D.L."/>
            <person name="Shen Y.T."/>
            <person name="Niu Q.F."/>
            <person name="Chang L."/>
            <person name="Qiu J."/>
            <person name="Zhao L."/>
            <person name="Xie H.B."/>
            <person name="Fu W.Y."/>
            <person name="Jin J."/>
            <person name="Li X.W."/>
            <person name="Jiao Y."/>
            <person name="Zhou C.C."/>
            <person name="Tu T."/>
            <person name="Chai C.Y."/>
            <person name="Gao J.L."/>
            <person name="Fan L.J."/>
            <person name="van de Weg E."/>
            <person name="Wang J.Y."/>
            <person name="Gao Z.S."/>
        </authorList>
    </citation>
    <scope>NUCLEOTIDE SEQUENCE [LARGE SCALE GENOMIC DNA]</scope>
    <source>
        <tissue evidence="12">Leaves</tissue>
    </source>
</reference>
<evidence type="ECO:0000256" key="7">
    <source>
        <dbReference type="ARBA" id="ARBA00034808"/>
    </source>
</evidence>
<dbReference type="EMBL" id="RXIC02000026">
    <property type="protein sequence ID" value="KAB1204115.1"/>
    <property type="molecule type" value="Genomic_DNA"/>
</dbReference>
<dbReference type="GO" id="GO:0016787">
    <property type="term" value="F:hydrolase activity"/>
    <property type="evidence" value="ECO:0007669"/>
    <property type="project" value="UniProtKB-UniRule"/>
</dbReference>
<evidence type="ECO:0000313" key="12">
    <source>
        <dbReference type="EMBL" id="KAB1204115.1"/>
    </source>
</evidence>
<proteinExistence type="predicted"/>
<dbReference type="GO" id="GO:0043138">
    <property type="term" value="F:3'-5' DNA helicase activity"/>
    <property type="evidence" value="ECO:0007669"/>
    <property type="project" value="UniProtKB-EC"/>
</dbReference>
<feature type="domain" description="UvrD-like helicase ATP-binding" evidence="10">
    <location>
        <begin position="255"/>
        <end position="639"/>
    </location>
</feature>
<sequence length="1221" mass="136725">MNKENPYPSVPQMCSREITEDQRARISQNFRAAKALLARKRPRLDASAHFPPQSPALKIGDANQIATVAHITSIKRVPLAEIPTNTPSSSFVAGAKSTGENNNRSCSGGFAANCVEVMDHSPGASTIAVTSENDHVLDSHKTSMKHPECANLTNSISMPSILDDDLDESILEEIDALCEQKSAIKAERLAPSSDILVGSQHNIHGTGDLSSIWESVTRSDSVETEGTLDFGSNLVTSQTVLSGNMPEEYMKYLESLNDRQREAACSDISIPLMIVAGPGSGKTSTMVGRVLMLLNEGIPPSNILAMTFTTAAASEMRDRIAAVAGKSTAKKLTISTFHSFSLQLCRSHAEKLGRTSEFLIYGHGQQRRAIIEAVRLSENDKSRQNNNACILGEDPNGIASPHYYKDKSKKWLKFVTKVKGLIWDIASTKSMLLSNSTRNTDFDAYKVSPAAIGIDKFVLPYADISMNMVWSCLLEVAICLRGKNEQDTMLTGAGGPCVSDFVILQAKASGKTPEECSKMGDEIGAAILGNYNDTLKSCNALDYHDLISSSVKLLTEFPAVFKECQDSWKAIVIDEFQDTSSMQYNLLRVLASHNRITIVGDDDQSIFSFNGADVSGFDSFRRDFSNYKEIRLNKNYRSTRCIVEAASSLIQNNMKRCQLKDVLTDNSSGSKITIKECHTEEAQCAFVVDKILEIASSGSAANWSCGNIAILYRRQVSGKVFQMAFRERRIPFNIHGVAFYRKKVVRAIIAMLKTTLPTCDDGPYRLVFKALLPFEKEEKKRIIGHIDKISTFRKCSFVSAASDIFRVKISGTFKRSQLTQGLKVLSTLEMLSKLVHRKYLLEQRAIVNVDGGKLLNEDNDMRSVLQYLLDDVSEFLSTKSVAVEGDSEVGAKEKGCHSVLKAFIDFISERERENFLSRRRDNKNSVTLTTIHQSKGLEWDVVFVVKANETEIPLLHEFNDVAKDNETSIEEERRLLYVAMTRARKKLFILYVMMDSNWQMIQPSRFLREIPDHLREVQAELAVEDLLTKQQDMSKAQFSVDFSREKELSEVDMVPNDSLNIHVRRGSNESVEPSNGNSFLRRFSMEDRSVISHLFHQWAKKQAFQNPKRLLDKVGFVIDERLRAKKNKHKDVLTVLKSCLSCDEAFQYAEYVLRWEQIPADKRAHLIREKQEHFQKLRIETSMGSSAPTCKQISYLQSLGCTITPTSRLHASHLIEQYKSL</sequence>
<feature type="binding site" evidence="9">
    <location>
        <begin position="276"/>
        <end position="283"/>
    </location>
    <ligand>
        <name>ATP</name>
        <dbReference type="ChEBI" id="CHEBI:30616"/>
    </ligand>
</feature>
<dbReference type="CDD" id="cd17932">
    <property type="entry name" value="DEXQc_UvrD"/>
    <property type="match status" value="1"/>
</dbReference>
<dbReference type="Pfam" id="PF13361">
    <property type="entry name" value="UvrD_C"/>
    <property type="match status" value="1"/>
</dbReference>
<dbReference type="PROSITE" id="PS51217">
    <property type="entry name" value="UVRD_HELICASE_CTER"/>
    <property type="match status" value="1"/>
</dbReference>
<protein>
    <recommendedName>
        <fullName evidence="7">DNA 3'-5' helicase</fullName>
        <ecNumber evidence="7">5.6.2.4</ecNumber>
    </recommendedName>
</protein>
<comment type="catalytic activity">
    <reaction evidence="6">
        <text>Couples ATP hydrolysis with the unwinding of duplex DNA by translocating in the 3'-5' direction.</text>
        <dbReference type="EC" id="5.6.2.4"/>
    </reaction>
</comment>
<dbReference type="GO" id="GO:0005524">
    <property type="term" value="F:ATP binding"/>
    <property type="evidence" value="ECO:0007669"/>
    <property type="project" value="UniProtKB-UniRule"/>
</dbReference>
<keyword evidence="2 9" id="KW-0378">Hydrolase</keyword>
<dbReference type="GO" id="GO:0003677">
    <property type="term" value="F:DNA binding"/>
    <property type="evidence" value="ECO:0007669"/>
    <property type="project" value="InterPro"/>
</dbReference>
<dbReference type="PANTHER" id="PTHR11070:SF61">
    <property type="entry name" value="DNA 3'-5' HELICASE"/>
    <property type="match status" value="1"/>
</dbReference>
<evidence type="ECO:0000256" key="3">
    <source>
        <dbReference type="ARBA" id="ARBA00022806"/>
    </source>
</evidence>
<dbReference type="InterPro" id="IPR014016">
    <property type="entry name" value="UvrD-like_ATP-bd"/>
</dbReference>
<dbReference type="Proteomes" id="UP000516437">
    <property type="component" value="Chromosome 8"/>
</dbReference>
<dbReference type="InterPro" id="IPR000212">
    <property type="entry name" value="DNA_helicase_UvrD/REP"/>
</dbReference>
<name>A0A6A1UUP4_9ROSI</name>
<dbReference type="CDD" id="cd18807">
    <property type="entry name" value="SF1_C_UvrD"/>
    <property type="match status" value="1"/>
</dbReference>
<organism evidence="12 13">
    <name type="scientific">Morella rubra</name>
    <name type="common">Chinese bayberry</name>
    <dbReference type="NCBI Taxonomy" id="262757"/>
    <lineage>
        <taxon>Eukaryota</taxon>
        <taxon>Viridiplantae</taxon>
        <taxon>Streptophyta</taxon>
        <taxon>Embryophyta</taxon>
        <taxon>Tracheophyta</taxon>
        <taxon>Spermatophyta</taxon>
        <taxon>Magnoliopsida</taxon>
        <taxon>eudicotyledons</taxon>
        <taxon>Gunneridae</taxon>
        <taxon>Pentapetalae</taxon>
        <taxon>rosids</taxon>
        <taxon>fabids</taxon>
        <taxon>Fagales</taxon>
        <taxon>Myricaceae</taxon>
        <taxon>Morella</taxon>
    </lineage>
</organism>
<evidence type="ECO:0000256" key="6">
    <source>
        <dbReference type="ARBA" id="ARBA00034617"/>
    </source>
</evidence>
<evidence type="ECO:0000256" key="5">
    <source>
        <dbReference type="ARBA" id="ARBA00023235"/>
    </source>
</evidence>